<accession>A0AAI8GUH1</accession>
<evidence type="ECO:0000313" key="2">
    <source>
        <dbReference type="Proteomes" id="UP000197058"/>
    </source>
</evidence>
<dbReference type="Proteomes" id="UP000197058">
    <property type="component" value="Chromosome"/>
</dbReference>
<dbReference type="KEGG" id="sscu:CEP64_09480"/>
<reference evidence="2" key="1">
    <citation type="submission" date="2017-06" db="EMBL/GenBank/DDBJ databases">
        <title>FDA dAtabase for Regulatory Grade micrObial Sequences (FDA-ARGOS): Supporting development and validation of Infectious Disease Dx tests.</title>
        <authorList>
            <person name="Goldberg B."/>
            <person name="Campos J."/>
            <person name="Tallon L."/>
            <person name="Sadzewicz L."/>
            <person name="Sengamalay N."/>
            <person name="Ott S."/>
            <person name="Godinez A."/>
            <person name="Nagaraj S."/>
            <person name="Vavikolanu K."/>
            <person name="Nadendla S."/>
            <person name="George J."/>
            <person name="Geyer C."/>
            <person name="Sichtig H."/>
        </authorList>
    </citation>
    <scope>NUCLEOTIDE SEQUENCE [LARGE SCALE GENOMIC DNA]</scope>
    <source>
        <strain evidence="2">FDAARGOS_285</strain>
    </source>
</reference>
<dbReference type="RefSeq" id="WP_058591600.1">
    <property type="nucleotide sequence ID" value="NZ_CP022046.2"/>
</dbReference>
<name>A0AAI8GUH1_MAMSC</name>
<evidence type="ECO:0000313" key="1">
    <source>
        <dbReference type="EMBL" id="ASE34814.1"/>
    </source>
</evidence>
<protein>
    <submittedName>
        <fullName evidence="1">Uncharacterized protein</fullName>
    </submittedName>
</protein>
<proteinExistence type="predicted"/>
<dbReference type="AlphaFoldDB" id="A0AAI8GUH1"/>
<organism evidence="1 2">
    <name type="scientific">Mammaliicoccus sciuri</name>
    <name type="common">Staphylococcus sciuri</name>
    <dbReference type="NCBI Taxonomy" id="1296"/>
    <lineage>
        <taxon>Bacteria</taxon>
        <taxon>Bacillati</taxon>
        <taxon>Bacillota</taxon>
        <taxon>Bacilli</taxon>
        <taxon>Bacillales</taxon>
        <taxon>Staphylococcaceae</taxon>
        <taxon>Mammaliicoccus</taxon>
    </lineage>
</organism>
<gene>
    <name evidence="1" type="ORF">CEP64_09480</name>
</gene>
<sequence length="74" mass="8452">MSQVLIALKGNNYFLANEDLTELYDKVKNIKNSKEKAVLVFGRFVNSDEQNYDNGSHTTALLMVDKIIGWRTLD</sequence>
<dbReference type="EMBL" id="CP022046">
    <property type="protein sequence ID" value="ASE34814.1"/>
    <property type="molecule type" value="Genomic_DNA"/>
</dbReference>